<dbReference type="InterPro" id="IPR013324">
    <property type="entry name" value="RNA_pol_sigma_r3/r4-like"/>
</dbReference>
<evidence type="ECO:0000256" key="3">
    <source>
        <dbReference type="ARBA" id="ARBA00023082"/>
    </source>
</evidence>
<protein>
    <recommendedName>
        <fullName evidence="9">RNA polymerase sigma-70 region 2 domain-containing protein</fullName>
    </recommendedName>
</protein>
<comment type="similarity">
    <text evidence="1">Belongs to the sigma-70 factor family. ECF subfamily.</text>
</comment>
<dbReference type="NCBIfam" id="TIGR02937">
    <property type="entry name" value="sigma70-ECF"/>
    <property type="match status" value="1"/>
</dbReference>
<dbReference type="AlphaFoldDB" id="A0A1G2V6R2"/>
<dbReference type="Proteomes" id="UP000176868">
    <property type="component" value="Unassembled WGS sequence"/>
</dbReference>
<dbReference type="STRING" id="1802782.A2544_01555"/>
<dbReference type="InterPro" id="IPR007627">
    <property type="entry name" value="RNA_pol_sigma70_r2"/>
</dbReference>
<keyword evidence="2" id="KW-0805">Transcription regulation</keyword>
<dbReference type="CDD" id="cd06171">
    <property type="entry name" value="Sigma70_r4"/>
    <property type="match status" value="1"/>
</dbReference>
<evidence type="ECO:0000259" key="6">
    <source>
        <dbReference type="Pfam" id="PF08281"/>
    </source>
</evidence>
<dbReference type="SUPFAM" id="SSF88946">
    <property type="entry name" value="Sigma2 domain of RNA polymerase sigma factors"/>
    <property type="match status" value="1"/>
</dbReference>
<dbReference type="InterPro" id="IPR036388">
    <property type="entry name" value="WH-like_DNA-bd_sf"/>
</dbReference>
<evidence type="ECO:0008006" key="9">
    <source>
        <dbReference type="Google" id="ProtNLM"/>
    </source>
</evidence>
<dbReference type="Gene3D" id="1.10.10.10">
    <property type="entry name" value="Winged helix-like DNA-binding domain superfamily/Winged helix DNA-binding domain"/>
    <property type="match status" value="1"/>
</dbReference>
<dbReference type="InterPro" id="IPR013325">
    <property type="entry name" value="RNA_pol_sigma_r2"/>
</dbReference>
<proteinExistence type="inferred from homology"/>
<gene>
    <name evidence="7" type="ORF">A2544_01555</name>
</gene>
<feature type="domain" description="RNA polymerase sigma factor 70 region 4 type 2" evidence="6">
    <location>
        <begin position="106"/>
        <end position="154"/>
    </location>
</feature>
<accession>A0A1G2V6R2</accession>
<keyword evidence="4" id="KW-0804">Transcription</keyword>
<dbReference type="EMBL" id="MHWZ01000023">
    <property type="protein sequence ID" value="OHB17323.1"/>
    <property type="molecule type" value="Genomic_DNA"/>
</dbReference>
<dbReference type="SUPFAM" id="SSF88659">
    <property type="entry name" value="Sigma3 and sigma4 domains of RNA polymerase sigma factors"/>
    <property type="match status" value="1"/>
</dbReference>
<name>A0A1G2V6R2_9BACT</name>
<sequence>MFGMLIDRYQEAFLRKGLYILRSRDIAEDAVQDTFIKIYKNARKFSERQGASFQSWAYKILINTCYDYASQKIMSSNRIKLMDFSDLDVSGGVEFFSDKEQTSFVRSVLVRLPQRLSRLLFLYFFEDKSYEEIASLEHISLSAVRSGLYRARRQFKYLALKMI</sequence>
<dbReference type="GO" id="GO:0006352">
    <property type="term" value="P:DNA-templated transcription initiation"/>
    <property type="evidence" value="ECO:0007669"/>
    <property type="project" value="InterPro"/>
</dbReference>
<dbReference type="InterPro" id="IPR013249">
    <property type="entry name" value="RNA_pol_sigma70_r4_t2"/>
</dbReference>
<reference evidence="7 8" key="1">
    <citation type="journal article" date="2016" name="Nat. Commun.">
        <title>Thousands of microbial genomes shed light on interconnected biogeochemical processes in an aquifer system.</title>
        <authorList>
            <person name="Anantharaman K."/>
            <person name="Brown C.T."/>
            <person name="Hug L.A."/>
            <person name="Sharon I."/>
            <person name="Castelle C.J."/>
            <person name="Probst A.J."/>
            <person name="Thomas B.C."/>
            <person name="Singh A."/>
            <person name="Wilkins M.J."/>
            <person name="Karaoz U."/>
            <person name="Brodie E.L."/>
            <person name="Williams K.H."/>
            <person name="Hubbard S.S."/>
            <person name="Banfield J.F."/>
        </authorList>
    </citation>
    <scope>NUCLEOTIDE SEQUENCE [LARGE SCALE GENOMIC DNA]</scope>
</reference>
<dbReference type="Gene3D" id="1.10.1740.10">
    <property type="match status" value="1"/>
</dbReference>
<keyword evidence="3" id="KW-0731">Sigma factor</keyword>
<evidence type="ECO:0000313" key="7">
    <source>
        <dbReference type="EMBL" id="OHB17323.1"/>
    </source>
</evidence>
<evidence type="ECO:0000256" key="4">
    <source>
        <dbReference type="ARBA" id="ARBA00023163"/>
    </source>
</evidence>
<dbReference type="GO" id="GO:0016987">
    <property type="term" value="F:sigma factor activity"/>
    <property type="evidence" value="ECO:0007669"/>
    <property type="project" value="UniProtKB-KW"/>
</dbReference>
<organism evidence="7 8">
    <name type="scientific">Candidatus Zambryskibacteria bacterium RIFOXYD2_FULL_43_10</name>
    <dbReference type="NCBI Taxonomy" id="1802782"/>
    <lineage>
        <taxon>Bacteria</taxon>
        <taxon>Candidatus Zambryskiibacteriota</taxon>
    </lineage>
</organism>
<evidence type="ECO:0000256" key="2">
    <source>
        <dbReference type="ARBA" id="ARBA00023015"/>
    </source>
</evidence>
<evidence type="ECO:0000259" key="5">
    <source>
        <dbReference type="Pfam" id="PF04542"/>
    </source>
</evidence>
<dbReference type="InterPro" id="IPR014284">
    <property type="entry name" value="RNA_pol_sigma-70_dom"/>
</dbReference>
<feature type="domain" description="RNA polymerase sigma-70 region 2" evidence="5">
    <location>
        <begin position="5"/>
        <end position="70"/>
    </location>
</feature>
<comment type="caution">
    <text evidence="7">The sequence shown here is derived from an EMBL/GenBank/DDBJ whole genome shotgun (WGS) entry which is preliminary data.</text>
</comment>
<dbReference type="PANTHER" id="PTHR43133">
    <property type="entry name" value="RNA POLYMERASE ECF-TYPE SIGMA FACTO"/>
    <property type="match status" value="1"/>
</dbReference>
<dbReference type="InterPro" id="IPR039425">
    <property type="entry name" value="RNA_pol_sigma-70-like"/>
</dbReference>
<evidence type="ECO:0000313" key="8">
    <source>
        <dbReference type="Proteomes" id="UP000176868"/>
    </source>
</evidence>
<dbReference type="PANTHER" id="PTHR43133:SF51">
    <property type="entry name" value="RNA POLYMERASE SIGMA FACTOR"/>
    <property type="match status" value="1"/>
</dbReference>
<dbReference type="GO" id="GO:0003677">
    <property type="term" value="F:DNA binding"/>
    <property type="evidence" value="ECO:0007669"/>
    <property type="project" value="InterPro"/>
</dbReference>
<dbReference type="Pfam" id="PF04542">
    <property type="entry name" value="Sigma70_r2"/>
    <property type="match status" value="1"/>
</dbReference>
<evidence type="ECO:0000256" key="1">
    <source>
        <dbReference type="ARBA" id="ARBA00010641"/>
    </source>
</evidence>
<dbReference type="Pfam" id="PF08281">
    <property type="entry name" value="Sigma70_r4_2"/>
    <property type="match status" value="1"/>
</dbReference>